<dbReference type="Proteomes" id="UP001143400">
    <property type="component" value="Unassembled WGS sequence"/>
</dbReference>
<gene>
    <name evidence="1" type="ORF">GCM10008170_21600</name>
</gene>
<dbReference type="EMBL" id="BSFF01000002">
    <property type="protein sequence ID" value="GLK56141.1"/>
    <property type="molecule type" value="Genomic_DNA"/>
</dbReference>
<name>A0A9W6MSL2_9HYPH</name>
<sequence>MLATLPVPRSTLVTGAVGVRPVHFPALFAGLIRALWGGWLGLRDLECSRLGW</sequence>
<organism evidence="1 2">
    <name type="scientific">Methylopila capsulata</name>
    <dbReference type="NCBI Taxonomy" id="61654"/>
    <lineage>
        <taxon>Bacteria</taxon>
        <taxon>Pseudomonadati</taxon>
        <taxon>Pseudomonadota</taxon>
        <taxon>Alphaproteobacteria</taxon>
        <taxon>Hyphomicrobiales</taxon>
        <taxon>Methylopilaceae</taxon>
        <taxon>Methylopila</taxon>
    </lineage>
</organism>
<reference evidence="1" key="1">
    <citation type="journal article" date="2014" name="Int. J. Syst. Evol. Microbiol.">
        <title>Complete genome sequence of Corynebacterium casei LMG S-19264T (=DSM 44701T), isolated from a smear-ripened cheese.</title>
        <authorList>
            <consortium name="US DOE Joint Genome Institute (JGI-PGF)"/>
            <person name="Walter F."/>
            <person name="Albersmeier A."/>
            <person name="Kalinowski J."/>
            <person name="Ruckert C."/>
        </authorList>
    </citation>
    <scope>NUCLEOTIDE SEQUENCE</scope>
    <source>
        <strain evidence="1">VKM B-1606</strain>
    </source>
</reference>
<accession>A0A9W6MSL2</accession>
<comment type="caution">
    <text evidence="1">The sequence shown here is derived from an EMBL/GenBank/DDBJ whole genome shotgun (WGS) entry which is preliminary data.</text>
</comment>
<reference evidence="1" key="2">
    <citation type="submission" date="2023-01" db="EMBL/GenBank/DDBJ databases">
        <authorList>
            <person name="Sun Q."/>
            <person name="Evtushenko L."/>
        </authorList>
    </citation>
    <scope>NUCLEOTIDE SEQUENCE</scope>
    <source>
        <strain evidence="1">VKM B-1606</strain>
    </source>
</reference>
<proteinExistence type="predicted"/>
<evidence type="ECO:0000313" key="1">
    <source>
        <dbReference type="EMBL" id="GLK56141.1"/>
    </source>
</evidence>
<protein>
    <submittedName>
        <fullName evidence="1">Uncharacterized protein</fullName>
    </submittedName>
</protein>
<dbReference type="AlphaFoldDB" id="A0A9W6MSL2"/>
<evidence type="ECO:0000313" key="2">
    <source>
        <dbReference type="Proteomes" id="UP001143400"/>
    </source>
</evidence>